<proteinExistence type="predicted"/>
<dbReference type="EMBL" id="MU275900">
    <property type="protein sequence ID" value="KAI0047636.1"/>
    <property type="molecule type" value="Genomic_DNA"/>
</dbReference>
<reference evidence="1" key="2">
    <citation type="journal article" date="2022" name="New Phytol.">
        <title>Evolutionary transition to the ectomycorrhizal habit in the genomes of a hyperdiverse lineage of mushroom-forming fungi.</title>
        <authorList>
            <person name="Looney B."/>
            <person name="Miyauchi S."/>
            <person name="Morin E."/>
            <person name="Drula E."/>
            <person name="Courty P.E."/>
            <person name="Kohler A."/>
            <person name="Kuo A."/>
            <person name="LaButti K."/>
            <person name="Pangilinan J."/>
            <person name="Lipzen A."/>
            <person name="Riley R."/>
            <person name="Andreopoulos W."/>
            <person name="He G."/>
            <person name="Johnson J."/>
            <person name="Nolan M."/>
            <person name="Tritt A."/>
            <person name="Barry K.W."/>
            <person name="Grigoriev I.V."/>
            <person name="Nagy L.G."/>
            <person name="Hibbett D."/>
            <person name="Henrissat B."/>
            <person name="Matheny P.B."/>
            <person name="Labbe J."/>
            <person name="Martin F.M."/>
        </authorList>
    </citation>
    <scope>NUCLEOTIDE SEQUENCE</scope>
    <source>
        <strain evidence="1">FP105234-sp</strain>
    </source>
</reference>
<reference evidence="1" key="1">
    <citation type="submission" date="2021-02" db="EMBL/GenBank/DDBJ databases">
        <authorList>
            <consortium name="DOE Joint Genome Institute"/>
            <person name="Ahrendt S."/>
            <person name="Looney B.P."/>
            <person name="Miyauchi S."/>
            <person name="Morin E."/>
            <person name="Drula E."/>
            <person name="Courty P.E."/>
            <person name="Chicoki N."/>
            <person name="Fauchery L."/>
            <person name="Kohler A."/>
            <person name="Kuo A."/>
            <person name="Labutti K."/>
            <person name="Pangilinan J."/>
            <person name="Lipzen A."/>
            <person name="Riley R."/>
            <person name="Andreopoulos W."/>
            <person name="He G."/>
            <person name="Johnson J."/>
            <person name="Barry K.W."/>
            <person name="Grigoriev I.V."/>
            <person name="Nagy L."/>
            <person name="Hibbett D."/>
            <person name="Henrissat B."/>
            <person name="Matheny P.B."/>
            <person name="Labbe J."/>
            <person name="Martin F."/>
        </authorList>
    </citation>
    <scope>NUCLEOTIDE SEQUENCE</scope>
    <source>
        <strain evidence="1">FP105234-sp</strain>
    </source>
</reference>
<sequence>TLFASPQTLFASPQTAFTASPSPPLKTPPQIFELARFADSDGDGELLAGAPPISSHRRGKSLGSAGTAAFHMPSGASILRASAGVLRGVSVLGAGSP</sequence>
<organism evidence="1 2">
    <name type="scientific">Auriscalpium vulgare</name>
    <dbReference type="NCBI Taxonomy" id="40419"/>
    <lineage>
        <taxon>Eukaryota</taxon>
        <taxon>Fungi</taxon>
        <taxon>Dikarya</taxon>
        <taxon>Basidiomycota</taxon>
        <taxon>Agaricomycotina</taxon>
        <taxon>Agaricomycetes</taxon>
        <taxon>Russulales</taxon>
        <taxon>Auriscalpiaceae</taxon>
        <taxon>Auriscalpium</taxon>
    </lineage>
</organism>
<comment type="caution">
    <text evidence="1">The sequence shown here is derived from an EMBL/GenBank/DDBJ whole genome shotgun (WGS) entry which is preliminary data.</text>
</comment>
<feature type="non-terminal residue" evidence="1">
    <location>
        <position position="1"/>
    </location>
</feature>
<evidence type="ECO:0000313" key="1">
    <source>
        <dbReference type="EMBL" id="KAI0047636.1"/>
    </source>
</evidence>
<gene>
    <name evidence="1" type="ORF">FA95DRAFT_1605871</name>
</gene>
<protein>
    <submittedName>
        <fullName evidence="1">Uncharacterized protein</fullName>
    </submittedName>
</protein>
<evidence type="ECO:0000313" key="2">
    <source>
        <dbReference type="Proteomes" id="UP000814033"/>
    </source>
</evidence>
<accession>A0ACB8RU12</accession>
<keyword evidence="2" id="KW-1185">Reference proteome</keyword>
<dbReference type="Proteomes" id="UP000814033">
    <property type="component" value="Unassembled WGS sequence"/>
</dbReference>
<name>A0ACB8RU12_9AGAM</name>